<dbReference type="AlphaFoldDB" id="A0A934K1K4"/>
<keyword evidence="5" id="KW-1003">Cell membrane</keyword>
<feature type="transmembrane region" description="Helical" evidence="5">
    <location>
        <begin position="142"/>
        <end position="169"/>
    </location>
</feature>
<dbReference type="HAMAP" id="MF_00902">
    <property type="entry name" value="TatC"/>
    <property type="match status" value="1"/>
</dbReference>
<feature type="transmembrane region" description="Helical" evidence="5">
    <location>
        <begin position="96"/>
        <end position="122"/>
    </location>
</feature>
<keyword evidence="4 5" id="KW-0472">Membrane</keyword>
<keyword evidence="3 5" id="KW-1133">Transmembrane helix</keyword>
<accession>A0A934K1K4</accession>
<feature type="transmembrane region" description="Helical" evidence="5">
    <location>
        <begin position="205"/>
        <end position="224"/>
    </location>
</feature>
<comment type="caution">
    <text evidence="6">The sequence shown here is derived from an EMBL/GenBank/DDBJ whole genome shotgun (WGS) entry which is preliminary data.</text>
</comment>
<evidence type="ECO:0000256" key="3">
    <source>
        <dbReference type="ARBA" id="ARBA00022989"/>
    </source>
</evidence>
<dbReference type="PRINTS" id="PR01840">
    <property type="entry name" value="TATCFAMILY"/>
</dbReference>
<comment type="subcellular location">
    <subcellularLocation>
        <location evidence="5">Cell membrane</location>
        <topology evidence="5">Multi-pass membrane protein</topology>
    </subcellularLocation>
    <subcellularLocation>
        <location evidence="1">Membrane</location>
        <topology evidence="1">Multi-pass membrane protein</topology>
    </subcellularLocation>
</comment>
<protein>
    <recommendedName>
        <fullName evidence="5">Sec-independent protein translocase protein TatC</fullName>
    </recommendedName>
</protein>
<dbReference type="GO" id="GO:0009977">
    <property type="term" value="F:proton motive force dependent protein transmembrane transporter activity"/>
    <property type="evidence" value="ECO:0007669"/>
    <property type="project" value="TreeGrafter"/>
</dbReference>
<dbReference type="RefSeq" id="WP_338201027.1">
    <property type="nucleotide sequence ID" value="NZ_JAEKNR010000100.1"/>
</dbReference>
<comment type="subunit">
    <text evidence="5">Forms a complex with TatA.</text>
</comment>
<keyword evidence="7" id="KW-1185">Reference proteome</keyword>
<keyword evidence="2 5" id="KW-0812">Transmembrane</keyword>
<proteinExistence type="inferred from homology"/>
<reference evidence="6" key="1">
    <citation type="submission" date="2020-10" db="EMBL/GenBank/DDBJ databases">
        <title>Ca. Dormibacterota MAGs.</title>
        <authorList>
            <person name="Montgomery K."/>
        </authorList>
    </citation>
    <scope>NUCLEOTIDE SEQUENCE [LARGE SCALE GENOMIC DNA]</scope>
    <source>
        <strain evidence="6">SC8812_S17_10</strain>
    </source>
</reference>
<dbReference type="GO" id="GO:0065002">
    <property type="term" value="P:intracellular protein transmembrane transport"/>
    <property type="evidence" value="ECO:0007669"/>
    <property type="project" value="TreeGrafter"/>
</dbReference>
<dbReference type="GO" id="GO:0033281">
    <property type="term" value="C:TAT protein transport complex"/>
    <property type="evidence" value="ECO:0007669"/>
    <property type="project" value="UniProtKB-UniRule"/>
</dbReference>
<dbReference type="InterPro" id="IPR002033">
    <property type="entry name" value="TatC"/>
</dbReference>
<dbReference type="EMBL" id="JAEKNR010000100">
    <property type="protein sequence ID" value="MBJ7598209.1"/>
    <property type="molecule type" value="Genomic_DNA"/>
</dbReference>
<evidence type="ECO:0000313" key="7">
    <source>
        <dbReference type="Proteomes" id="UP000612893"/>
    </source>
</evidence>
<comment type="similarity">
    <text evidence="5">Belongs to the TatC family.</text>
</comment>
<dbReference type="NCBIfam" id="TIGR00945">
    <property type="entry name" value="tatC"/>
    <property type="match status" value="1"/>
</dbReference>
<dbReference type="GO" id="GO:0043953">
    <property type="term" value="P:protein transport by the Tat complex"/>
    <property type="evidence" value="ECO:0007669"/>
    <property type="project" value="UniProtKB-UniRule"/>
</dbReference>
<evidence type="ECO:0000313" key="6">
    <source>
        <dbReference type="EMBL" id="MBJ7598209.1"/>
    </source>
</evidence>
<evidence type="ECO:0000256" key="2">
    <source>
        <dbReference type="ARBA" id="ARBA00022692"/>
    </source>
</evidence>
<dbReference type="PANTHER" id="PTHR30371">
    <property type="entry name" value="SEC-INDEPENDENT PROTEIN TRANSLOCASE PROTEIN TATC"/>
    <property type="match status" value="1"/>
</dbReference>
<evidence type="ECO:0000256" key="5">
    <source>
        <dbReference type="HAMAP-Rule" id="MF_00902"/>
    </source>
</evidence>
<dbReference type="PANTHER" id="PTHR30371:SF0">
    <property type="entry name" value="SEC-INDEPENDENT PROTEIN TRANSLOCASE PROTEIN TATC, CHLOROPLASTIC-RELATED"/>
    <property type="match status" value="1"/>
</dbReference>
<dbReference type="Pfam" id="PF00902">
    <property type="entry name" value="TatC"/>
    <property type="match status" value="1"/>
</dbReference>
<dbReference type="Proteomes" id="UP000612893">
    <property type="component" value="Unassembled WGS sequence"/>
</dbReference>
<organism evidence="6 7">
    <name type="scientific">Candidatus Nephthysia bennettiae</name>
    <dbReference type="NCBI Taxonomy" id="3127016"/>
    <lineage>
        <taxon>Bacteria</taxon>
        <taxon>Bacillati</taxon>
        <taxon>Candidatus Dormiibacterota</taxon>
        <taxon>Candidatus Dormibacteria</taxon>
        <taxon>Candidatus Dormibacterales</taxon>
        <taxon>Candidatus Dormibacteraceae</taxon>
        <taxon>Candidatus Nephthysia</taxon>
    </lineage>
</organism>
<sequence length="227" mass="25476">MSVIEHLEALRRALIISIVAWTVATVVAWFFSTTVLTFLIHRSGLENAFFLSPTGAFFLRFKVALYMGIVVAAPIVFWQAWWFVSPGLYRHEKRVILPLIAATSAFFMLGVGFALFALPLFMRVLLSFAPSDLRFLPVGDDLLSFILALAIAFGIVFEMPVILWTLGMLRIISTRWLYKNHAYWIVGLGLLANVMTPGLDPLTPLIVFVPLVVFWEATALLLKLSGR</sequence>
<keyword evidence="5" id="KW-0813">Transport</keyword>
<keyword evidence="5" id="KW-0653">Protein transport</keyword>
<comment type="function">
    <text evidence="5">Part of the twin-arginine translocation (Tat) system that transports large folded proteins containing a characteristic twin-arginine motif in their signal peptide across membranes.</text>
</comment>
<evidence type="ECO:0000256" key="4">
    <source>
        <dbReference type="ARBA" id="ARBA00023136"/>
    </source>
</evidence>
<feature type="transmembrane region" description="Helical" evidence="5">
    <location>
        <begin position="181"/>
        <end position="199"/>
    </location>
</feature>
<gene>
    <name evidence="5 6" type="primary">tatC</name>
    <name evidence="6" type="ORF">JF922_09005</name>
</gene>
<name>A0A934K1K4_9BACT</name>
<feature type="transmembrane region" description="Helical" evidence="5">
    <location>
        <begin position="63"/>
        <end position="84"/>
    </location>
</feature>
<feature type="transmembrane region" description="Helical" evidence="5">
    <location>
        <begin position="12"/>
        <end position="40"/>
    </location>
</feature>
<evidence type="ECO:0000256" key="1">
    <source>
        <dbReference type="ARBA" id="ARBA00004141"/>
    </source>
</evidence>
<keyword evidence="5" id="KW-0811">Translocation</keyword>